<name>D8PP32_SCHCM</name>
<feature type="region of interest" description="Disordered" evidence="1">
    <location>
        <begin position="245"/>
        <end position="433"/>
    </location>
</feature>
<feature type="region of interest" description="Disordered" evidence="1">
    <location>
        <begin position="102"/>
        <end position="157"/>
    </location>
</feature>
<dbReference type="InParanoid" id="D8PP32"/>
<dbReference type="VEuPathDB" id="FungiDB:SCHCODRAFT_02538290"/>
<dbReference type="EMBL" id="GL377302">
    <property type="protein sequence ID" value="EFJ02951.1"/>
    <property type="molecule type" value="Genomic_DNA"/>
</dbReference>
<gene>
    <name evidence="2" type="ORF">SCHCODRAFT_230457</name>
</gene>
<feature type="compositionally biased region" description="Pro residues" evidence="1">
    <location>
        <begin position="297"/>
        <end position="308"/>
    </location>
</feature>
<evidence type="ECO:0000256" key="1">
    <source>
        <dbReference type="SAM" id="MobiDB-lite"/>
    </source>
</evidence>
<feature type="compositionally biased region" description="Basic residues" evidence="1">
    <location>
        <begin position="539"/>
        <end position="554"/>
    </location>
</feature>
<protein>
    <submittedName>
        <fullName evidence="2">Uncharacterized protein</fullName>
    </submittedName>
</protein>
<reference evidence="2 3" key="1">
    <citation type="journal article" date="2010" name="Nat. Biotechnol.">
        <title>Genome sequence of the model mushroom Schizophyllum commune.</title>
        <authorList>
            <person name="Ohm R.A."/>
            <person name="de Jong J.F."/>
            <person name="Lugones L.G."/>
            <person name="Aerts A."/>
            <person name="Kothe E."/>
            <person name="Stajich J.E."/>
            <person name="de Vries R.P."/>
            <person name="Record E."/>
            <person name="Levasseur A."/>
            <person name="Baker S.E."/>
            <person name="Bartholomew K.A."/>
            <person name="Coutinho P.M."/>
            <person name="Erdmann S."/>
            <person name="Fowler T.J."/>
            <person name="Gathman A.C."/>
            <person name="Lombard V."/>
            <person name="Henrissat B."/>
            <person name="Knabe N."/>
            <person name="Kuees U."/>
            <person name="Lilly W.W."/>
            <person name="Lindquist E."/>
            <person name="Lucas S."/>
            <person name="Magnuson J.K."/>
            <person name="Piumi F."/>
            <person name="Raudaskoski M."/>
            <person name="Salamov A."/>
            <person name="Schmutz J."/>
            <person name="Schwarze F.W.M.R."/>
            <person name="vanKuyk P.A."/>
            <person name="Horton J.S."/>
            <person name="Grigoriev I.V."/>
            <person name="Woesten H.A.B."/>
        </authorList>
    </citation>
    <scope>NUCLEOTIDE SEQUENCE [LARGE SCALE GENOMIC DNA]</scope>
    <source>
        <strain evidence="3">H4-8 / FGSC 9210</strain>
    </source>
</reference>
<keyword evidence="3" id="KW-1185">Reference proteome</keyword>
<proteinExistence type="predicted"/>
<feature type="compositionally biased region" description="Low complexity" evidence="1">
    <location>
        <begin position="12"/>
        <end position="44"/>
    </location>
</feature>
<evidence type="ECO:0000313" key="2">
    <source>
        <dbReference type="EMBL" id="EFJ02951.1"/>
    </source>
</evidence>
<feature type="compositionally biased region" description="Low complexity" evidence="1">
    <location>
        <begin position="341"/>
        <end position="357"/>
    </location>
</feature>
<dbReference type="STRING" id="578458.D8PP32"/>
<dbReference type="Proteomes" id="UP000007431">
    <property type="component" value="Unassembled WGS sequence"/>
</dbReference>
<sequence length="554" mass="61491">MSFDGFQNIYAQPQQPSTMPPSQFSPQIPQQQQQPQGNWQSQASNDAFYASQRPDTQHQQAYYPRQGQLSAYDASSQPQSVEQRMYAASQMQAQANAQYYRQSMSNGAQQQHQVPQHQPIQARPPPPRNELESALGISPSTPQSPFSAPVQTQPPLHPAKMFPPVPPAHTDNVLAMQIRHLFEQLSVMKRDADNERECTRVREEGLQDDIKALRTELNEKAERFECSERELNEQITSLRNQLATLTQSPPRGPWAQPHFSASRPSVQPGMPPPSPVSLPSVESPYADSPAMRHQHLVPPPNAGFPPSGPFQHQQMMRMRAHESSPRFAMSHPPVPMPQQPPQHLQQQGQAHGQPQLALSPPSSAMAMGQLPMPSISQFHSTSAPSHAPPPPAPAQAPDSHKPQSTLGKRKSENEDDLQDKHKKPAPSPSSTITTTQEALIAHSLHCMGVAEDAPLPDEPFEPGLPWPASEPVRFAWSTTLRRSKHNQNMVKRIAADIVQNKDRYPGVPAGELDTEESLTGAMASVYETLRERYKQQQGRGRKRPASQGKAKAKR</sequence>
<feature type="region of interest" description="Disordered" evidence="1">
    <location>
        <begin position="529"/>
        <end position="554"/>
    </location>
</feature>
<dbReference type="HOGENOM" id="CLU_491883_0_0_1"/>
<dbReference type="GeneID" id="9597475"/>
<dbReference type="OMA" id="PTHDYSM"/>
<accession>D8PP32</accession>
<dbReference type="eggNOG" id="ENOG502SIWF">
    <property type="taxonomic scope" value="Eukaryota"/>
</dbReference>
<feature type="compositionally biased region" description="Polar residues" evidence="1">
    <location>
        <begin position="67"/>
        <end position="82"/>
    </location>
</feature>
<evidence type="ECO:0000313" key="3">
    <source>
        <dbReference type="Proteomes" id="UP000007431"/>
    </source>
</evidence>
<dbReference type="OrthoDB" id="19482at2759"/>
<feature type="compositionally biased region" description="Polar residues" evidence="1">
    <location>
        <begin position="138"/>
        <end position="154"/>
    </location>
</feature>
<feature type="region of interest" description="Disordered" evidence="1">
    <location>
        <begin position="1"/>
        <end position="87"/>
    </location>
</feature>
<dbReference type="AlphaFoldDB" id="D8PP32"/>
<dbReference type="KEGG" id="scm:SCHCO_02538290"/>
<feature type="compositionally biased region" description="Low complexity" evidence="1">
    <location>
        <begin position="102"/>
        <end position="121"/>
    </location>
</feature>
<organism evidence="3">
    <name type="scientific">Schizophyllum commune (strain H4-8 / FGSC 9210)</name>
    <name type="common">Split gill fungus</name>
    <dbReference type="NCBI Taxonomy" id="578458"/>
    <lineage>
        <taxon>Eukaryota</taxon>
        <taxon>Fungi</taxon>
        <taxon>Dikarya</taxon>
        <taxon>Basidiomycota</taxon>
        <taxon>Agaricomycotina</taxon>
        <taxon>Agaricomycetes</taxon>
        <taxon>Agaricomycetidae</taxon>
        <taxon>Agaricales</taxon>
        <taxon>Schizophyllaceae</taxon>
        <taxon>Schizophyllum</taxon>
    </lineage>
</organism>
<dbReference type="RefSeq" id="XP_003037853.1">
    <property type="nucleotide sequence ID" value="XM_003037807.1"/>
</dbReference>